<dbReference type="RefSeq" id="WP_346041220.1">
    <property type="nucleotide sequence ID" value="NZ_BAAACP010000001.1"/>
</dbReference>
<dbReference type="EMBL" id="BAAACP010000001">
    <property type="protein sequence ID" value="GAA0861298.1"/>
    <property type="molecule type" value="Genomic_DNA"/>
</dbReference>
<name>A0ABN1LWN5_9FIRM</name>
<keyword evidence="2" id="KW-1185">Reference proteome</keyword>
<sequence length="142" mass="16533">MNTKIKNLEEKLPKKCCSYCKHLSLEGPNKDFTYNIKCIISNDTPLNADLCENFDPENTNLNTSDLDAIYIKFLESNLRADYDSYLKSLHWQIFKEKALVYHNNQCSKCGCSENLNVYHINKYLGRETYNDVNILCENCLNN</sequence>
<accession>A0ABN1LWN5</accession>
<evidence type="ECO:0000313" key="2">
    <source>
        <dbReference type="Proteomes" id="UP001400965"/>
    </source>
</evidence>
<comment type="caution">
    <text evidence="1">The sequence shown here is derived from an EMBL/GenBank/DDBJ whole genome shotgun (WGS) entry which is preliminary data.</text>
</comment>
<gene>
    <name evidence="1" type="ORF">GCM10008917_02080</name>
</gene>
<evidence type="ECO:0000313" key="1">
    <source>
        <dbReference type="EMBL" id="GAA0861298.1"/>
    </source>
</evidence>
<reference evidence="1 2" key="1">
    <citation type="journal article" date="2019" name="Int. J. Syst. Evol. Microbiol.">
        <title>The Global Catalogue of Microorganisms (GCM) 10K type strain sequencing project: providing services to taxonomists for standard genome sequencing and annotation.</title>
        <authorList>
            <consortium name="The Broad Institute Genomics Platform"/>
            <consortium name="The Broad Institute Genome Sequencing Center for Infectious Disease"/>
            <person name="Wu L."/>
            <person name="Ma J."/>
        </authorList>
    </citation>
    <scope>NUCLEOTIDE SEQUENCE [LARGE SCALE GENOMIC DNA]</scope>
    <source>
        <strain evidence="1 2">JCM 6486</strain>
    </source>
</reference>
<organism evidence="1 2">
    <name type="scientific">Paraclostridium tenue</name>
    <dbReference type="NCBI Taxonomy" id="1737"/>
    <lineage>
        <taxon>Bacteria</taxon>
        <taxon>Bacillati</taxon>
        <taxon>Bacillota</taxon>
        <taxon>Clostridia</taxon>
        <taxon>Peptostreptococcales</taxon>
        <taxon>Peptostreptococcaceae</taxon>
        <taxon>Paraclostridium</taxon>
    </lineage>
</organism>
<protein>
    <recommendedName>
        <fullName evidence="3">HNH endonuclease</fullName>
    </recommendedName>
</protein>
<dbReference type="Proteomes" id="UP001400965">
    <property type="component" value="Unassembled WGS sequence"/>
</dbReference>
<evidence type="ECO:0008006" key="3">
    <source>
        <dbReference type="Google" id="ProtNLM"/>
    </source>
</evidence>
<proteinExistence type="predicted"/>